<organism evidence="1 2">
    <name type="scientific">Ralstonia solanacearum</name>
    <name type="common">Pseudomonas solanacearum</name>
    <dbReference type="NCBI Taxonomy" id="305"/>
    <lineage>
        <taxon>Bacteria</taxon>
        <taxon>Pseudomonadati</taxon>
        <taxon>Pseudomonadota</taxon>
        <taxon>Betaproteobacteria</taxon>
        <taxon>Burkholderiales</taxon>
        <taxon>Burkholderiaceae</taxon>
        <taxon>Ralstonia</taxon>
        <taxon>Ralstonia solanacearum species complex</taxon>
    </lineage>
</organism>
<evidence type="ECO:0000313" key="2">
    <source>
        <dbReference type="Proteomes" id="UP001143674"/>
    </source>
</evidence>
<name>A0AAE3T5B1_RALSL</name>
<protein>
    <submittedName>
        <fullName evidence="1">Uncharacterized protein</fullName>
    </submittedName>
</protein>
<dbReference type="AlphaFoldDB" id="A0AAE3T5B1"/>
<sequence length="47" mass="5268">MDILATAWLHLPGTSEYQDDEIHPFPAGTFFGYNAKDGVIGTRKLSW</sequence>
<dbReference type="Proteomes" id="UP001143674">
    <property type="component" value="Unassembled WGS sequence"/>
</dbReference>
<accession>A0AAE3T5B1</accession>
<gene>
    <name evidence="1" type="ORF">LBW55_13950</name>
</gene>
<dbReference type="EMBL" id="JAIVEX010000006">
    <property type="protein sequence ID" value="MDB0522703.1"/>
    <property type="molecule type" value="Genomic_DNA"/>
</dbReference>
<evidence type="ECO:0000313" key="1">
    <source>
        <dbReference type="EMBL" id="MDB0522703.1"/>
    </source>
</evidence>
<reference evidence="1" key="1">
    <citation type="submission" date="2021-09" db="EMBL/GenBank/DDBJ databases">
        <title>Genomic analysis of Ralstonia spp.</title>
        <authorList>
            <person name="Aburjaile F."/>
            <person name="Ariute J.C."/>
            <person name="Pais A.K.L."/>
            <person name="Albuquerque G.M.R."/>
            <person name="Silva A.M.F."/>
            <person name="Brenig B."/>
            <person name="Azevedo V."/>
            <person name="Matiuzzi M."/>
            <person name="Ramos R."/>
            <person name="Goes-Neto A."/>
            <person name="Soares S."/>
            <person name="Iseppon A.M.B."/>
            <person name="Souza E."/>
            <person name="Gama M."/>
        </authorList>
    </citation>
    <scope>NUCLEOTIDE SEQUENCE</scope>
    <source>
        <strain evidence="1">B4</strain>
    </source>
</reference>
<proteinExistence type="predicted"/>
<comment type="caution">
    <text evidence="1">The sequence shown here is derived from an EMBL/GenBank/DDBJ whole genome shotgun (WGS) entry which is preliminary data.</text>
</comment>
<dbReference type="RefSeq" id="WP_155520934.1">
    <property type="nucleotide sequence ID" value="NZ_CDQJ01000001.1"/>
</dbReference>